<organism evidence="1 2">
    <name type="scientific">Undibacterium baiyunense</name>
    <dbReference type="NCBI Taxonomy" id="2828731"/>
    <lineage>
        <taxon>Bacteria</taxon>
        <taxon>Pseudomonadati</taxon>
        <taxon>Pseudomonadota</taxon>
        <taxon>Betaproteobacteria</taxon>
        <taxon>Burkholderiales</taxon>
        <taxon>Oxalobacteraceae</taxon>
        <taxon>Undibacterium</taxon>
    </lineage>
</organism>
<comment type="caution">
    <text evidence="1">The sequence shown here is derived from an EMBL/GenBank/DDBJ whole genome shotgun (WGS) entry which is preliminary data.</text>
</comment>
<dbReference type="AlphaFoldDB" id="A0A941I1H9"/>
<keyword evidence="2" id="KW-1185">Reference proteome</keyword>
<proteinExistence type="predicted"/>
<dbReference type="EMBL" id="JAGSPM010000001">
    <property type="protein sequence ID" value="MBR7745222.1"/>
    <property type="molecule type" value="Genomic_DNA"/>
</dbReference>
<accession>A0A941I1H9</accession>
<evidence type="ECO:0000313" key="2">
    <source>
        <dbReference type="Proteomes" id="UP000680158"/>
    </source>
</evidence>
<dbReference type="Proteomes" id="UP000680158">
    <property type="component" value="Unassembled WGS sequence"/>
</dbReference>
<name>A0A941I1H9_9BURK</name>
<protein>
    <submittedName>
        <fullName evidence="1">TniQ family protein</fullName>
    </submittedName>
</protein>
<evidence type="ECO:0000313" key="1">
    <source>
        <dbReference type="EMBL" id="MBR7745222.1"/>
    </source>
</evidence>
<sequence length="501" mass="58377">MSLAWCWRDDWITGYDSAYGLFAKFARLNSMGARELASLFVNRQRGSVTSILHAPKIDLRSSEFFDLTIFAKHLRLDQKAIQQAFLIDQLPNRGRHSCNVLRWCPRCAHRGFHSAVFQLDLISACPIHNLLLRAKCPKCRRQIPYQLSQEIFDHPFCCPWCENDLAPELRRIRPQVLTLKSEETTWIENLVSLLIFEDEMVSIRLEINRARKQLGIGEFAVAHADWRRLESEYIGFVKQVVDIMQTELNTSQQSLELGALSFSVKRPHGGGQPLPKKTYRRKATHAIEMDKQNSAHVKMSWDQKLRGSYDVYNGVRRYLWRHVVHQHHRCIARAVKHLWWNMDGESTCSFCPIAEAFIRWRIHWELCGTPQYLFSPMRKDPLGLVAWMASGAPICPVGWTIEAERWVSDNLLGSHCFGSFWEFFEIALKNSKRNRVDWDKHAYSGRYTSYWAIAGSDTLKSPVRIYKQVHTPNEIEDELRNLGSDRHHFMTHLSQLSKIVR</sequence>
<gene>
    <name evidence="1" type="ORF">KDM92_01400</name>
</gene>
<reference evidence="1 2" key="1">
    <citation type="submission" date="2021-04" db="EMBL/GenBank/DDBJ databases">
        <title>novel species isolated from subtropical streams in China.</title>
        <authorList>
            <person name="Lu H."/>
        </authorList>
    </citation>
    <scope>NUCLEOTIDE SEQUENCE [LARGE SCALE GENOMIC DNA]</scope>
    <source>
        <strain evidence="1 2">BYS107W</strain>
    </source>
</reference>